<evidence type="ECO:0000256" key="12">
    <source>
        <dbReference type="ARBA" id="ARBA00037975"/>
    </source>
</evidence>
<evidence type="ECO:0000256" key="7">
    <source>
        <dbReference type="ARBA" id="ARBA00022723"/>
    </source>
</evidence>
<keyword evidence="9 14" id="KW-1133">Transmembrane helix</keyword>
<feature type="transmembrane region" description="Helical" evidence="14">
    <location>
        <begin position="82"/>
        <end position="100"/>
    </location>
</feature>
<evidence type="ECO:0000259" key="15">
    <source>
        <dbReference type="Pfam" id="PF01292"/>
    </source>
</evidence>
<protein>
    <submittedName>
        <fullName evidence="16">Cytochrome b</fullName>
    </submittedName>
</protein>
<keyword evidence="7" id="KW-0479">Metal-binding</keyword>
<feature type="compositionally biased region" description="Basic and acidic residues" evidence="13">
    <location>
        <begin position="1"/>
        <end position="16"/>
    </location>
</feature>
<dbReference type="Gene3D" id="1.20.950.20">
    <property type="entry name" value="Transmembrane di-heme cytochromes, Chain C"/>
    <property type="match status" value="1"/>
</dbReference>
<dbReference type="Proteomes" id="UP001620408">
    <property type="component" value="Unassembled WGS sequence"/>
</dbReference>
<evidence type="ECO:0000313" key="16">
    <source>
        <dbReference type="EMBL" id="MFK2917915.1"/>
    </source>
</evidence>
<evidence type="ECO:0000256" key="2">
    <source>
        <dbReference type="ARBA" id="ARBA00004651"/>
    </source>
</evidence>
<evidence type="ECO:0000256" key="3">
    <source>
        <dbReference type="ARBA" id="ARBA00022448"/>
    </source>
</evidence>
<comment type="caution">
    <text evidence="16">The sequence shown here is derived from an EMBL/GenBank/DDBJ whole genome shotgun (WGS) entry which is preliminary data.</text>
</comment>
<keyword evidence="17" id="KW-1185">Reference proteome</keyword>
<accession>A0ABW8K5P6</accession>
<dbReference type="EMBL" id="JADIKD010000010">
    <property type="protein sequence ID" value="MFK2917915.1"/>
    <property type="molecule type" value="Genomic_DNA"/>
</dbReference>
<keyword evidence="3" id="KW-0813">Transport</keyword>
<dbReference type="SUPFAM" id="SSF81342">
    <property type="entry name" value="Transmembrane di-heme cytochromes"/>
    <property type="match status" value="1"/>
</dbReference>
<evidence type="ECO:0000256" key="1">
    <source>
        <dbReference type="ARBA" id="ARBA00001970"/>
    </source>
</evidence>
<feature type="transmembrane region" description="Helical" evidence="14">
    <location>
        <begin position="44"/>
        <end position="62"/>
    </location>
</feature>
<feature type="domain" description="Cytochrome b561 bacterial/Ni-hydrogenase" evidence="15">
    <location>
        <begin position="40"/>
        <end position="206"/>
    </location>
</feature>
<reference evidence="16 17" key="1">
    <citation type="submission" date="2020-10" db="EMBL/GenBank/DDBJ databases">
        <title>Phylogeny of dyella-like bacteria.</title>
        <authorList>
            <person name="Fu J."/>
        </authorList>
    </citation>
    <scope>NUCLEOTIDE SEQUENCE [LARGE SCALE GENOMIC DNA]</scope>
    <source>
        <strain evidence="16 17">BB4</strain>
    </source>
</reference>
<keyword evidence="5" id="KW-0349">Heme</keyword>
<evidence type="ECO:0000256" key="5">
    <source>
        <dbReference type="ARBA" id="ARBA00022617"/>
    </source>
</evidence>
<proteinExistence type="inferred from homology"/>
<feature type="transmembrane region" description="Helical" evidence="14">
    <location>
        <begin position="112"/>
        <end position="134"/>
    </location>
</feature>
<keyword evidence="8" id="KW-0249">Electron transport</keyword>
<keyword evidence="6 14" id="KW-0812">Transmembrane</keyword>
<comment type="similarity">
    <text evidence="12">Belongs to the cytochrome b561 family.</text>
</comment>
<evidence type="ECO:0000256" key="6">
    <source>
        <dbReference type="ARBA" id="ARBA00022692"/>
    </source>
</evidence>
<feature type="region of interest" description="Disordered" evidence="13">
    <location>
        <begin position="1"/>
        <end position="25"/>
    </location>
</feature>
<evidence type="ECO:0000313" key="17">
    <source>
        <dbReference type="Proteomes" id="UP001620408"/>
    </source>
</evidence>
<comment type="cofactor">
    <cofactor evidence="1">
        <name>heme b</name>
        <dbReference type="ChEBI" id="CHEBI:60344"/>
    </cofactor>
</comment>
<evidence type="ECO:0000256" key="11">
    <source>
        <dbReference type="ARBA" id="ARBA00023136"/>
    </source>
</evidence>
<organism evidence="16 17">
    <name type="scientific">Dyella koreensis</name>
    <dbReference type="NCBI Taxonomy" id="311235"/>
    <lineage>
        <taxon>Bacteria</taxon>
        <taxon>Pseudomonadati</taxon>
        <taxon>Pseudomonadota</taxon>
        <taxon>Gammaproteobacteria</taxon>
        <taxon>Lysobacterales</taxon>
        <taxon>Rhodanobacteraceae</taxon>
        <taxon>Dyella</taxon>
    </lineage>
</organism>
<comment type="subcellular location">
    <subcellularLocation>
        <location evidence="2">Cell membrane</location>
        <topology evidence="2">Multi-pass membrane protein</topology>
    </subcellularLocation>
</comment>
<evidence type="ECO:0000256" key="8">
    <source>
        <dbReference type="ARBA" id="ARBA00022982"/>
    </source>
</evidence>
<keyword evidence="11 14" id="KW-0472">Membrane</keyword>
<evidence type="ECO:0000256" key="14">
    <source>
        <dbReference type="SAM" id="Phobius"/>
    </source>
</evidence>
<dbReference type="PANTHER" id="PTHR30529">
    <property type="entry name" value="CYTOCHROME B561"/>
    <property type="match status" value="1"/>
</dbReference>
<evidence type="ECO:0000256" key="13">
    <source>
        <dbReference type="SAM" id="MobiDB-lite"/>
    </source>
</evidence>
<dbReference type="InterPro" id="IPR052168">
    <property type="entry name" value="Cytochrome_b561_oxidase"/>
</dbReference>
<dbReference type="InterPro" id="IPR011577">
    <property type="entry name" value="Cyt_b561_bac/Ni-Hgenase"/>
</dbReference>
<dbReference type="Pfam" id="PF01292">
    <property type="entry name" value="Ni_hydr_CYTB"/>
    <property type="match status" value="1"/>
</dbReference>
<evidence type="ECO:0000256" key="9">
    <source>
        <dbReference type="ARBA" id="ARBA00022989"/>
    </source>
</evidence>
<sequence length="210" mass="23535">MAADKSNSDTARHEQSSDSVRTSALSGDRNDAALPLMRPRSLMILHWLTALFLLLGVTLILIRDQVDGRALRLWLLEGHRHFGLLILLLFFVRAALRWRLGRLPSEGHTAWPLRAAAAMTHLALYVLILVQPLLGWALSNAEGKPVHFFGITLPALVGADEDLADTLTAWHESVAWLLLGLVTLHVVAALWHHFILKDRVLRMMLPHRRG</sequence>
<gene>
    <name evidence="16" type="ORF">ISS97_11635</name>
</gene>
<dbReference type="PANTHER" id="PTHR30529:SF3">
    <property type="entry name" value="CYTOCHROME B561 HOMOLOG 1"/>
    <property type="match status" value="1"/>
</dbReference>
<evidence type="ECO:0000256" key="10">
    <source>
        <dbReference type="ARBA" id="ARBA00023004"/>
    </source>
</evidence>
<keyword evidence="4" id="KW-1003">Cell membrane</keyword>
<keyword evidence="10" id="KW-0408">Iron</keyword>
<name>A0ABW8K5P6_9GAMM</name>
<feature type="transmembrane region" description="Helical" evidence="14">
    <location>
        <begin position="174"/>
        <end position="196"/>
    </location>
</feature>
<evidence type="ECO:0000256" key="4">
    <source>
        <dbReference type="ARBA" id="ARBA00022475"/>
    </source>
</evidence>
<dbReference type="InterPro" id="IPR016174">
    <property type="entry name" value="Di-haem_cyt_TM"/>
</dbReference>